<dbReference type="InterPro" id="IPR048711">
    <property type="entry name" value="WHD_Rv2258c"/>
</dbReference>
<gene>
    <name evidence="3" type="ORF">ACTIVE_1672</name>
</gene>
<dbReference type="SUPFAM" id="SSF46785">
    <property type="entry name" value="Winged helix' DNA-binding domain"/>
    <property type="match status" value="1"/>
</dbReference>
<evidence type="ECO:0000256" key="1">
    <source>
        <dbReference type="SAM" id="MobiDB-lite"/>
    </source>
</evidence>
<dbReference type="InterPro" id="IPR053173">
    <property type="entry name" value="SAM-binding_MTase"/>
</dbReference>
<dbReference type="Pfam" id="PF21320">
    <property type="entry name" value="WHD_Rv2258c"/>
    <property type="match status" value="1"/>
</dbReference>
<dbReference type="RefSeq" id="WP_216858339.1">
    <property type="nucleotide sequence ID" value="NZ_CP053892.1"/>
</dbReference>
<organism evidence="3 4">
    <name type="scientific">Actinomadura verrucosospora</name>
    <dbReference type="NCBI Taxonomy" id="46165"/>
    <lineage>
        <taxon>Bacteria</taxon>
        <taxon>Bacillati</taxon>
        <taxon>Actinomycetota</taxon>
        <taxon>Actinomycetes</taxon>
        <taxon>Streptosporangiales</taxon>
        <taxon>Thermomonosporaceae</taxon>
        <taxon>Actinomadura</taxon>
    </lineage>
</organism>
<accession>A0A7D3VUH1</accession>
<dbReference type="Proteomes" id="UP000501240">
    <property type="component" value="Chromosome"/>
</dbReference>
<dbReference type="AlphaFoldDB" id="A0A7D3VUH1"/>
<protein>
    <recommendedName>
        <fullName evidence="2">S-adenosylmethionine-dependent methyltransferase Rv2258c-like winged HTH domain-containing protein</fullName>
    </recommendedName>
</protein>
<reference evidence="3 4" key="1">
    <citation type="submission" date="2020-05" db="EMBL/GenBank/DDBJ databases">
        <title>Actinomadura verrucosospora NRRL-B18236 (PFL_A860) Genome sequencing and assembly.</title>
        <authorList>
            <person name="Samborskyy M."/>
        </authorList>
    </citation>
    <scope>NUCLEOTIDE SEQUENCE [LARGE SCALE GENOMIC DNA]</scope>
    <source>
        <strain evidence="3 4">NRRL:B18236</strain>
    </source>
</reference>
<feature type="region of interest" description="Disordered" evidence="1">
    <location>
        <begin position="141"/>
        <end position="167"/>
    </location>
</feature>
<dbReference type="EMBL" id="CP053892">
    <property type="protein sequence ID" value="QKG20036.1"/>
    <property type="molecule type" value="Genomic_DNA"/>
</dbReference>
<proteinExistence type="predicted"/>
<dbReference type="PANTHER" id="PTHR45128:SF2">
    <property type="entry name" value="METHYLTRANSFERASE DOMAIN-CONTAINING PROTEIN"/>
    <property type="match status" value="1"/>
</dbReference>
<evidence type="ECO:0000313" key="4">
    <source>
        <dbReference type="Proteomes" id="UP000501240"/>
    </source>
</evidence>
<sequence length="211" mass="22443">MTAIDQKTLENFGGRAVCDMAAAVSGLLGHLGDRLGLYRAMAGAGLLTPEALAKATGTAPRYVREWLGNQAAGGYVVHRPGDGTFELPAEHAAVLADEQSPVFLGGAYEAIASCYSDHDHLVEAGFHTIRDREYERDLASCPSRCGEPTRGGASTLGRDVTRTRGSPGRDIMRTMVTLIYRSRLGRAAARLGCPHPLQGQRALKRVVLAAA</sequence>
<evidence type="ECO:0000259" key="2">
    <source>
        <dbReference type="Pfam" id="PF21320"/>
    </source>
</evidence>
<name>A0A7D3VUH1_ACTVE</name>
<feature type="domain" description="S-adenosylmethionine-dependent methyltransferase Rv2258c-like winged HTH" evidence="2">
    <location>
        <begin position="25"/>
        <end position="96"/>
    </location>
</feature>
<dbReference type="InterPro" id="IPR036390">
    <property type="entry name" value="WH_DNA-bd_sf"/>
</dbReference>
<evidence type="ECO:0000313" key="3">
    <source>
        <dbReference type="EMBL" id="QKG20036.1"/>
    </source>
</evidence>
<keyword evidence="4" id="KW-1185">Reference proteome</keyword>
<dbReference type="PANTHER" id="PTHR45128">
    <property type="entry name" value="METHYLTRANSFERASE TYPE 11"/>
    <property type="match status" value="1"/>
</dbReference>